<evidence type="ECO:0000313" key="11">
    <source>
        <dbReference type="Proteomes" id="UP000823612"/>
    </source>
</evidence>
<dbReference type="Proteomes" id="UP000823612">
    <property type="component" value="Unassembled WGS sequence"/>
</dbReference>
<dbReference type="Gene3D" id="3.90.79.10">
    <property type="entry name" value="Nucleoside Triphosphate Pyrophosphohydrolase"/>
    <property type="match status" value="1"/>
</dbReference>
<comment type="similarity">
    <text evidence="8">Belongs to the Nudix hydrolase family.</text>
</comment>
<comment type="catalytic activity">
    <reaction evidence="7">
        <text>cytidine(1402) in 16S rRNA + S-adenosyl-L-methionine = 2'-O-methylcytidine(1402) in 16S rRNA + S-adenosyl-L-homocysteine + H(+)</text>
        <dbReference type="Rhea" id="RHEA:42924"/>
        <dbReference type="Rhea" id="RHEA-COMP:10285"/>
        <dbReference type="Rhea" id="RHEA-COMP:10286"/>
        <dbReference type="ChEBI" id="CHEBI:15378"/>
        <dbReference type="ChEBI" id="CHEBI:57856"/>
        <dbReference type="ChEBI" id="CHEBI:59789"/>
        <dbReference type="ChEBI" id="CHEBI:74495"/>
        <dbReference type="ChEBI" id="CHEBI:82748"/>
        <dbReference type="EC" id="2.1.1.198"/>
    </reaction>
</comment>
<dbReference type="SUPFAM" id="SSF53790">
    <property type="entry name" value="Tetrapyrrole methylase"/>
    <property type="match status" value="1"/>
</dbReference>
<accession>A0A9D9DQ92</accession>
<comment type="similarity">
    <text evidence="7">Belongs to the methyltransferase superfamily. RsmI family.</text>
</comment>
<dbReference type="FunFam" id="3.30.950.10:FF:000002">
    <property type="entry name" value="Ribosomal RNA small subunit methyltransferase I"/>
    <property type="match status" value="1"/>
</dbReference>
<dbReference type="GO" id="GO:0070677">
    <property type="term" value="F:rRNA (cytosine-2'-O-)-methyltransferase activity"/>
    <property type="evidence" value="ECO:0007669"/>
    <property type="project" value="UniProtKB-UniRule"/>
</dbReference>
<dbReference type="CDD" id="cd18873">
    <property type="entry name" value="NUDIX_NadM_like"/>
    <property type="match status" value="1"/>
</dbReference>
<comment type="caution">
    <text evidence="10">The sequence shown here is derived from an EMBL/GenBank/DDBJ whole genome shotgun (WGS) entry which is preliminary data.</text>
</comment>
<name>A0A9D9DQ92_9BACT</name>
<keyword evidence="2 7" id="KW-0698">rRNA processing</keyword>
<dbReference type="PANTHER" id="PTHR46111">
    <property type="entry name" value="RIBOSOMAL RNA SMALL SUBUNIT METHYLTRANSFERASE I"/>
    <property type="match status" value="1"/>
</dbReference>
<organism evidence="10 11">
    <name type="scientific">Candidatus Pullibacteroides excrementavium</name>
    <dbReference type="NCBI Taxonomy" id="2840905"/>
    <lineage>
        <taxon>Bacteria</taxon>
        <taxon>Pseudomonadati</taxon>
        <taxon>Bacteroidota</taxon>
        <taxon>Bacteroidia</taxon>
        <taxon>Bacteroidales</taxon>
        <taxon>Candidatus Pullibacteroides</taxon>
    </lineage>
</organism>
<dbReference type="InterPro" id="IPR020084">
    <property type="entry name" value="NUDIX_hydrolase_CS"/>
</dbReference>
<dbReference type="InterPro" id="IPR000086">
    <property type="entry name" value="NUDIX_hydrolase_dom"/>
</dbReference>
<dbReference type="PROSITE" id="PS00893">
    <property type="entry name" value="NUDIX_BOX"/>
    <property type="match status" value="1"/>
</dbReference>
<dbReference type="FunFam" id="3.40.1010.10:FF:000007">
    <property type="entry name" value="Ribosomal RNA small subunit methyltransferase I"/>
    <property type="match status" value="1"/>
</dbReference>
<evidence type="ECO:0000256" key="4">
    <source>
        <dbReference type="ARBA" id="ARBA00022679"/>
    </source>
</evidence>
<keyword evidence="6 8" id="KW-0378">Hydrolase</keyword>
<reference evidence="10" key="1">
    <citation type="submission" date="2020-10" db="EMBL/GenBank/DDBJ databases">
        <authorList>
            <person name="Gilroy R."/>
        </authorList>
    </citation>
    <scope>NUCLEOTIDE SEQUENCE</scope>
    <source>
        <strain evidence="10">2889</strain>
    </source>
</reference>
<keyword evidence="5 7" id="KW-0949">S-adenosyl-L-methionine</keyword>
<reference evidence="10" key="2">
    <citation type="journal article" date="2021" name="PeerJ">
        <title>Extensive microbial diversity within the chicken gut microbiome revealed by metagenomics and culture.</title>
        <authorList>
            <person name="Gilroy R."/>
            <person name="Ravi A."/>
            <person name="Getino M."/>
            <person name="Pursley I."/>
            <person name="Horton D.L."/>
            <person name="Alikhan N.F."/>
            <person name="Baker D."/>
            <person name="Gharbi K."/>
            <person name="Hall N."/>
            <person name="Watson M."/>
            <person name="Adriaenssens E.M."/>
            <person name="Foster-Nyarko E."/>
            <person name="Jarju S."/>
            <person name="Secka A."/>
            <person name="Antonio M."/>
            <person name="Oren A."/>
            <person name="Chaudhuri R.R."/>
            <person name="La Ragione R."/>
            <person name="Hildebrand F."/>
            <person name="Pallen M.J."/>
        </authorList>
    </citation>
    <scope>NUCLEOTIDE SEQUENCE</scope>
    <source>
        <strain evidence="10">2889</strain>
    </source>
</reference>
<dbReference type="Pfam" id="PF00293">
    <property type="entry name" value="NUDIX"/>
    <property type="match status" value="1"/>
</dbReference>
<dbReference type="InterPro" id="IPR020476">
    <property type="entry name" value="Nudix_hydrolase"/>
</dbReference>
<evidence type="ECO:0000256" key="6">
    <source>
        <dbReference type="ARBA" id="ARBA00022801"/>
    </source>
</evidence>
<dbReference type="InterPro" id="IPR035996">
    <property type="entry name" value="4pyrrol_Methylase_sf"/>
</dbReference>
<dbReference type="CDD" id="cd11648">
    <property type="entry name" value="RsmI"/>
    <property type="match status" value="1"/>
</dbReference>
<evidence type="ECO:0000256" key="8">
    <source>
        <dbReference type="RuleBase" id="RU003476"/>
    </source>
</evidence>
<protein>
    <recommendedName>
        <fullName evidence="7">Ribosomal RNA small subunit methyltransferase I</fullName>
        <ecNumber evidence="7">2.1.1.198</ecNumber>
    </recommendedName>
    <alternativeName>
        <fullName evidence="7">16S rRNA 2'-O-ribose C1402 methyltransferase</fullName>
    </alternativeName>
    <alternativeName>
        <fullName evidence="7">rRNA (cytidine-2'-O-)-methyltransferase RsmI</fullName>
    </alternativeName>
</protein>
<dbReference type="Pfam" id="PF00590">
    <property type="entry name" value="TP_methylase"/>
    <property type="match status" value="1"/>
</dbReference>
<evidence type="ECO:0000256" key="1">
    <source>
        <dbReference type="ARBA" id="ARBA00022490"/>
    </source>
</evidence>
<feature type="domain" description="Nudix hydrolase" evidence="9">
    <location>
        <begin position="231"/>
        <end position="372"/>
    </location>
</feature>
<dbReference type="InterPro" id="IPR014776">
    <property type="entry name" value="4pyrrole_Mease_sub2"/>
</dbReference>
<evidence type="ECO:0000256" key="5">
    <source>
        <dbReference type="ARBA" id="ARBA00022691"/>
    </source>
</evidence>
<dbReference type="GO" id="GO:0016787">
    <property type="term" value="F:hydrolase activity"/>
    <property type="evidence" value="ECO:0007669"/>
    <property type="project" value="UniProtKB-KW"/>
</dbReference>
<dbReference type="PROSITE" id="PS51462">
    <property type="entry name" value="NUDIX"/>
    <property type="match status" value="1"/>
</dbReference>
<dbReference type="InterPro" id="IPR015797">
    <property type="entry name" value="NUDIX_hydrolase-like_dom_sf"/>
</dbReference>
<dbReference type="InterPro" id="IPR008189">
    <property type="entry name" value="rRNA_ssu_MeTfrase_I"/>
</dbReference>
<gene>
    <name evidence="7 10" type="primary">rsmI</name>
    <name evidence="10" type="ORF">IAB08_02130</name>
</gene>
<comment type="subcellular location">
    <subcellularLocation>
        <location evidence="7">Cytoplasm</location>
    </subcellularLocation>
</comment>
<dbReference type="AlphaFoldDB" id="A0A9D9DQ92"/>
<evidence type="ECO:0000256" key="7">
    <source>
        <dbReference type="HAMAP-Rule" id="MF_01877"/>
    </source>
</evidence>
<dbReference type="NCBIfam" id="TIGR00096">
    <property type="entry name" value="16S rRNA (cytidine(1402)-2'-O)-methyltransferase"/>
    <property type="match status" value="1"/>
</dbReference>
<dbReference type="PRINTS" id="PR00502">
    <property type="entry name" value="NUDIXFAMILY"/>
</dbReference>
<keyword evidence="4 7" id="KW-0808">Transferase</keyword>
<dbReference type="EC" id="2.1.1.198" evidence="7"/>
<evidence type="ECO:0000313" key="10">
    <source>
        <dbReference type="EMBL" id="MBO8432077.1"/>
    </source>
</evidence>
<dbReference type="EMBL" id="JADIMZ010000029">
    <property type="protein sequence ID" value="MBO8432077.1"/>
    <property type="molecule type" value="Genomic_DNA"/>
</dbReference>
<dbReference type="InterPro" id="IPR014777">
    <property type="entry name" value="4pyrrole_Mease_sub1"/>
</dbReference>
<keyword evidence="3 7" id="KW-0489">Methyltransferase</keyword>
<keyword evidence="1 7" id="KW-0963">Cytoplasm</keyword>
<dbReference type="InterPro" id="IPR000878">
    <property type="entry name" value="4pyrrol_Mease"/>
</dbReference>
<evidence type="ECO:0000256" key="2">
    <source>
        <dbReference type="ARBA" id="ARBA00022552"/>
    </source>
</evidence>
<dbReference type="SUPFAM" id="SSF55811">
    <property type="entry name" value="Nudix"/>
    <property type="match status" value="1"/>
</dbReference>
<comment type="function">
    <text evidence="7">Catalyzes the 2'-O-methylation of the ribose of cytidine 1402 (C1402) in 16S rRNA.</text>
</comment>
<proteinExistence type="inferred from homology"/>
<dbReference type="Gene3D" id="3.40.1010.10">
    <property type="entry name" value="Cobalt-precorrin-4 Transmethylase, Domain 1"/>
    <property type="match status" value="1"/>
</dbReference>
<sequence length="374" mass="41956">MAKLFLVPTPVGNLADFTYRAVEVLNQVNLILAEDTRTSSKLLQHYGIKTPCRAYHQFNEHKVCEQIIGLLQQGQDLAVITDAGTPGISDPGFLLVRSCVENDIEVECLPGATAFVPALVQSGFPCERFIFEGFLPHQKGRNARLEQLKYYDKTFILYESPHRIAKTLQQLAETLGGSRRACLCREISKVFAESKRGTLSELAAFYQENEPKGEMVLVVEGSPNPVYAYPYPRPAVTVDFLLFAKSGHLPPHLLLVERGREPFQGCYAFPGGFVDEDETLEWAAGRELREETGIRLKDYGLTPLPFRPYSEPGRDPRGRTITMVYYAVLETEELPEVQGQDDARRAAWFPLDSLPALAFDHGSIIQEFRQTLGL</sequence>
<dbReference type="Gene3D" id="3.30.950.10">
    <property type="entry name" value="Methyltransferase, Cobalt-precorrin-4 Transmethylase, Domain 2"/>
    <property type="match status" value="1"/>
</dbReference>
<evidence type="ECO:0000256" key="3">
    <source>
        <dbReference type="ARBA" id="ARBA00022603"/>
    </source>
</evidence>
<dbReference type="GO" id="GO:0005737">
    <property type="term" value="C:cytoplasm"/>
    <property type="evidence" value="ECO:0007669"/>
    <property type="project" value="UniProtKB-SubCell"/>
</dbReference>
<evidence type="ECO:0000259" key="9">
    <source>
        <dbReference type="PROSITE" id="PS51462"/>
    </source>
</evidence>
<dbReference type="PANTHER" id="PTHR46111:SF1">
    <property type="entry name" value="RIBOSOMAL RNA SMALL SUBUNIT METHYLTRANSFERASE I"/>
    <property type="match status" value="1"/>
</dbReference>
<dbReference type="HAMAP" id="MF_01877">
    <property type="entry name" value="16SrRNA_methyltr_I"/>
    <property type="match status" value="1"/>
</dbReference>